<organism evidence="2 3">
    <name type="scientific">Geopseudomonas aromaticivorans</name>
    <dbReference type="NCBI Taxonomy" id="2849492"/>
    <lineage>
        <taxon>Bacteria</taxon>
        <taxon>Pseudomonadati</taxon>
        <taxon>Pseudomonadota</taxon>
        <taxon>Gammaproteobacteria</taxon>
        <taxon>Pseudomonadales</taxon>
        <taxon>Pseudomonadaceae</taxon>
        <taxon>Geopseudomonas</taxon>
    </lineage>
</organism>
<reference evidence="2 3" key="1">
    <citation type="submission" date="2021-06" db="EMBL/GenBank/DDBJ databases">
        <title>Differences between aerobic and microaerobic xylene degrading microbial communities.</title>
        <authorList>
            <person name="Banerjee S."/>
            <person name="Tancsics A."/>
        </authorList>
    </citation>
    <scope>NUCLEOTIDE SEQUENCE [LARGE SCALE GENOMIC DNA]</scope>
    <source>
        <strain evidence="2 3">MAP12</strain>
    </source>
</reference>
<proteinExistence type="predicted"/>
<name>A0ABS6N1S3_9GAMM</name>
<evidence type="ECO:0000313" key="3">
    <source>
        <dbReference type="Proteomes" id="UP000813068"/>
    </source>
</evidence>
<evidence type="ECO:0000313" key="2">
    <source>
        <dbReference type="EMBL" id="MBV2134546.1"/>
    </source>
</evidence>
<dbReference type="Proteomes" id="UP000813068">
    <property type="component" value="Unassembled WGS sequence"/>
</dbReference>
<protein>
    <submittedName>
        <fullName evidence="2">Uncharacterized protein</fullName>
    </submittedName>
</protein>
<evidence type="ECO:0000256" key="1">
    <source>
        <dbReference type="SAM" id="MobiDB-lite"/>
    </source>
</evidence>
<gene>
    <name evidence="2" type="ORF">KRX52_17345</name>
</gene>
<dbReference type="EMBL" id="JAHRGL010000062">
    <property type="protein sequence ID" value="MBV2134546.1"/>
    <property type="molecule type" value="Genomic_DNA"/>
</dbReference>
<keyword evidence="3" id="KW-1185">Reference proteome</keyword>
<comment type="caution">
    <text evidence="2">The sequence shown here is derived from an EMBL/GenBank/DDBJ whole genome shotgun (WGS) entry which is preliminary data.</text>
</comment>
<dbReference type="RefSeq" id="WP_217682992.1">
    <property type="nucleotide sequence ID" value="NZ_JAHRGL010000062.1"/>
</dbReference>
<feature type="region of interest" description="Disordered" evidence="1">
    <location>
        <begin position="1"/>
        <end position="78"/>
    </location>
</feature>
<sequence>MTSKPIAPEADCAEQPQQDQASEAPQAAVPAFRFPFSAKTYAPKKNDGQPLHPGNGKSNHDKRPGAAPRGTRKSMGKR</sequence>
<accession>A0ABS6N1S3</accession>